<proteinExistence type="predicted"/>
<evidence type="ECO:0000313" key="4">
    <source>
        <dbReference type="Proteomes" id="UP000737402"/>
    </source>
</evidence>
<evidence type="ECO:0000256" key="1">
    <source>
        <dbReference type="SAM" id="Phobius"/>
    </source>
</evidence>
<dbReference type="CDD" id="cd07385">
    <property type="entry name" value="MPP_YkuE_C"/>
    <property type="match status" value="1"/>
</dbReference>
<sequence>MNADIIIKGVVVLKLRPVLSIIAFFSLYNILVYYIGWNVWIWGSTFFHWEHPILFSLIIAVIAYSYILGRLSKGLSFLSIIGSYWFAVVQYGLLLLPICNLTVFLLKWSPLSEEAAIIWTGNVTLFIFLLLMALGTFNAYSPVIRSYEISIPKRGNHHKELKIAVASDMHFGKLSGRAHVSRLVKTVERIKPDLILLPGDIIDDDPKQFVRKQMGGILKRMRAPLGIYGVLGNHEYYGREIPAFLEEMKKLDIHILMDEVWKVGDSFYILGRKDKTDSKRKSIKDLAENLDHNLPIIAMDHQPTQLQEAEESGIDLILSGHTHRGQMLPNHLITKRMFELDWGYLQKNSLHAIVSSGFGFWGPPIRIGSRSEVVEIKISFLQEDKV</sequence>
<dbReference type="EMBL" id="JAFBED010000019">
    <property type="protein sequence ID" value="MBM7622410.1"/>
    <property type="molecule type" value="Genomic_DNA"/>
</dbReference>
<protein>
    <submittedName>
        <fullName evidence="3">MPP superfamily phosphohydrolase</fullName>
    </submittedName>
</protein>
<dbReference type="PANTHER" id="PTHR31302:SF0">
    <property type="entry name" value="TRANSMEMBRANE PROTEIN WITH METALLOPHOSPHOESTERASE DOMAIN"/>
    <property type="match status" value="1"/>
</dbReference>
<comment type="caution">
    <text evidence="3">The sequence shown here is derived from an EMBL/GenBank/DDBJ whole genome shotgun (WGS) entry which is preliminary data.</text>
</comment>
<feature type="transmembrane region" description="Helical" evidence="1">
    <location>
        <begin position="21"/>
        <end position="41"/>
    </location>
</feature>
<dbReference type="RefSeq" id="WP_204420157.1">
    <property type="nucleotide sequence ID" value="NZ_JAFBED010000019.1"/>
</dbReference>
<feature type="transmembrane region" description="Helical" evidence="1">
    <location>
        <begin position="84"/>
        <end position="105"/>
    </location>
</feature>
<dbReference type="SUPFAM" id="SSF56300">
    <property type="entry name" value="Metallo-dependent phosphatases"/>
    <property type="match status" value="1"/>
</dbReference>
<feature type="domain" description="Calcineurin-like phosphoesterase" evidence="2">
    <location>
        <begin position="161"/>
        <end position="324"/>
    </location>
</feature>
<dbReference type="Pfam" id="PF00149">
    <property type="entry name" value="Metallophos"/>
    <property type="match status" value="1"/>
</dbReference>
<evidence type="ECO:0000313" key="3">
    <source>
        <dbReference type="EMBL" id="MBM7622410.1"/>
    </source>
</evidence>
<keyword evidence="1" id="KW-1133">Transmembrane helix</keyword>
<accession>A0ABS2P630</accession>
<gene>
    <name evidence="3" type="ORF">JOC95_004327</name>
</gene>
<dbReference type="Proteomes" id="UP000737402">
    <property type="component" value="Unassembled WGS sequence"/>
</dbReference>
<keyword evidence="1" id="KW-0472">Membrane</keyword>
<dbReference type="Gene3D" id="3.60.21.10">
    <property type="match status" value="1"/>
</dbReference>
<evidence type="ECO:0000259" key="2">
    <source>
        <dbReference type="Pfam" id="PF00149"/>
    </source>
</evidence>
<reference evidence="3 4" key="1">
    <citation type="submission" date="2021-01" db="EMBL/GenBank/DDBJ databases">
        <title>Genomic Encyclopedia of Type Strains, Phase IV (KMG-IV): sequencing the most valuable type-strain genomes for metagenomic binning, comparative biology and taxonomic classification.</title>
        <authorList>
            <person name="Goeker M."/>
        </authorList>
    </citation>
    <scope>NUCLEOTIDE SEQUENCE [LARGE SCALE GENOMIC DNA]</scope>
    <source>
        <strain evidence="3 4">DSM 25879</strain>
    </source>
</reference>
<dbReference type="InterPro" id="IPR004843">
    <property type="entry name" value="Calcineurin-like_PHP"/>
</dbReference>
<dbReference type="PANTHER" id="PTHR31302">
    <property type="entry name" value="TRANSMEMBRANE PROTEIN WITH METALLOPHOSPHOESTERASE DOMAIN-RELATED"/>
    <property type="match status" value="1"/>
</dbReference>
<name>A0ABS2P630_9BACI</name>
<dbReference type="InterPro" id="IPR029052">
    <property type="entry name" value="Metallo-depent_PP-like"/>
</dbReference>
<organism evidence="3 4">
    <name type="scientific">Sutcliffiella tianshenii</name>
    <dbReference type="NCBI Taxonomy" id="1463404"/>
    <lineage>
        <taxon>Bacteria</taxon>
        <taxon>Bacillati</taxon>
        <taxon>Bacillota</taxon>
        <taxon>Bacilli</taxon>
        <taxon>Bacillales</taxon>
        <taxon>Bacillaceae</taxon>
        <taxon>Sutcliffiella</taxon>
    </lineage>
</organism>
<feature type="transmembrane region" description="Helical" evidence="1">
    <location>
        <begin position="53"/>
        <end position="72"/>
    </location>
</feature>
<feature type="transmembrane region" description="Helical" evidence="1">
    <location>
        <begin position="117"/>
        <end position="140"/>
    </location>
</feature>
<keyword evidence="4" id="KW-1185">Reference proteome</keyword>
<keyword evidence="1" id="KW-0812">Transmembrane</keyword>
<dbReference type="InterPro" id="IPR051158">
    <property type="entry name" value="Metallophosphoesterase_sf"/>
</dbReference>